<name>A0A0L0D449_THETB</name>
<accession>A0A0L0D449</accession>
<proteinExistence type="predicted"/>
<dbReference type="OMA" id="YHCDQHV"/>
<dbReference type="RefSeq" id="XP_013759864.1">
    <property type="nucleotide sequence ID" value="XM_013904410.1"/>
</dbReference>
<protein>
    <submittedName>
        <fullName evidence="1">Uncharacterized protein</fullName>
    </submittedName>
</protein>
<evidence type="ECO:0000313" key="2">
    <source>
        <dbReference type="Proteomes" id="UP000054408"/>
    </source>
</evidence>
<gene>
    <name evidence="1" type="ORF">AMSG_03509</name>
</gene>
<dbReference type="eggNOG" id="ENOG502SWUR">
    <property type="taxonomic scope" value="Eukaryota"/>
</dbReference>
<dbReference type="GeneID" id="25563108"/>
<sequence length="214" mass="24515">MNLFFGVPAQYHGSKHVVKMALEAAQMLYTAHWVLDGRGWVDERVERGEPPPFNKARSRRGFRAMQAGMLLVQWVRESLQNYMYTVDVADDLLAEYALRSCKHSVLEAHLEWLRHHPPMALAVSEASSTLTVPPCYVVKDLVFRPASWEVVHELYHVFYTTSKRELASDLRVANPNLVRKGLEWETWMDAHKGVTVADVIAKYDLKPITSLEPL</sequence>
<dbReference type="EMBL" id="GL349445">
    <property type="protein sequence ID" value="KNC47084.1"/>
    <property type="molecule type" value="Genomic_DNA"/>
</dbReference>
<dbReference type="Proteomes" id="UP000054408">
    <property type="component" value="Unassembled WGS sequence"/>
</dbReference>
<dbReference type="AlphaFoldDB" id="A0A0L0D449"/>
<keyword evidence="2" id="KW-1185">Reference proteome</keyword>
<dbReference type="OrthoDB" id="16735at2759"/>
<reference evidence="1 2" key="1">
    <citation type="submission" date="2010-05" db="EMBL/GenBank/DDBJ databases">
        <title>The Genome Sequence of Thecamonas trahens ATCC 50062.</title>
        <authorList>
            <consortium name="The Broad Institute Genome Sequencing Platform"/>
            <person name="Russ C."/>
            <person name="Cuomo C."/>
            <person name="Shea T."/>
            <person name="Young S.K."/>
            <person name="Zeng Q."/>
            <person name="Koehrsen M."/>
            <person name="Haas B."/>
            <person name="Borodovsky M."/>
            <person name="Guigo R."/>
            <person name="Alvarado L."/>
            <person name="Berlin A."/>
            <person name="Bochicchio J."/>
            <person name="Borenstein D."/>
            <person name="Chapman S."/>
            <person name="Chen Z."/>
            <person name="Freedman E."/>
            <person name="Gellesch M."/>
            <person name="Goldberg J."/>
            <person name="Griggs A."/>
            <person name="Gujja S."/>
            <person name="Heilman E."/>
            <person name="Heiman D."/>
            <person name="Hepburn T."/>
            <person name="Howarth C."/>
            <person name="Jen D."/>
            <person name="Larson L."/>
            <person name="Mehta T."/>
            <person name="Park D."/>
            <person name="Pearson M."/>
            <person name="Roberts A."/>
            <person name="Saif S."/>
            <person name="Shenoy N."/>
            <person name="Sisk P."/>
            <person name="Stolte C."/>
            <person name="Sykes S."/>
            <person name="Thomson T."/>
            <person name="Walk T."/>
            <person name="White J."/>
            <person name="Yandava C."/>
            <person name="Burger G."/>
            <person name="Gray M.W."/>
            <person name="Holland P.W.H."/>
            <person name="King N."/>
            <person name="Lang F.B.F."/>
            <person name="Roger A.J."/>
            <person name="Ruiz-Trillo I."/>
            <person name="Lander E."/>
            <person name="Nusbaum C."/>
        </authorList>
    </citation>
    <scope>NUCLEOTIDE SEQUENCE [LARGE SCALE GENOMIC DNA]</scope>
    <source>
        <strain evidence="1 2">ATCC 50062</strain>
    </source>
</reference>
<evidence type="ECO:0000313" key="1">
    <source>
        <dbReference type="EMBL" id="KNC47084.1"/>
    </source>
</evidence>
<organism evidence="1 2">
    <name type="scientific">Thecamonas trahens ATCC 50062</name>
    <dbReference type="NCBI Taxonomy" id="461836"/>
    <lineage>
        <taxon>Eukaryota</taxon>
        <taxon>Apusozoa</taxon>
        <taxon>Apusomonadida</taxon>
        <taxon>Apusomonadidae</taxon>
        <taxon>Thecamonas</taxon>
    </lineage>
</organism>